<accession>A0A2W4RKD3</accession>
<comment type="caution">
    <text evidence="1">The sequence shown here is derived from an EMBL/GenBank/DDBJ whole genome shotgun (WGS) entry which is preliminary data.</text>
</comment>
<proteinExistence type="predicted"/>
<dbReference type="Proteomes" id="UP000249396">
    <property type="component" value="Unassembled WGS sequence"/>
</dbReference>
<evidence type="ECO:0000313" key="1">
    <source>
        <dbReference type="EMBL" id="PZN84325.1"/>
    </source>
</evidence>
<evidence type="ECO:0000313" key="2">
    <source>
        <dbReference type="Proteomes" id="UP000249396"/>
    </source>
</evidence>
<dbReference type="EMBL" id="QJPH01000156">
    <property type="protein sequence ID" value="PZN84325.1"/>
    <property type="molecule type" value="Genomic_DNA"/>
</dbReference>
<evidence type="ECO:0008006" key="3">
    <source>
        <dbReference type="Google" id="ProtNLM"/>
    </source>
</evidence>
<reference evidence="1 2" key="1">
    <citation type="journal article" date="2018" name="Aquat. Microb. Ecol.">
        <title>Gammaproteobacterial methanotrophs dominate.</title>
        <authorList>
            <person name="Rissanen A.J."/>
            <person name="Saarenheimo J."/>
            <person name="Tiirola M."/>
            <person name="Peura S."/>
            <person name="Aalto S.L."/>
            <person name="Karvinen A."/>
            <person name="Nykanen H."/>
        </authorList>
    </citation>
    <scope>NUCLEOTIDE SEQUENCE [LARGE SCALE GENOMIC DNA]</scope>
    <source>
        <strain evidence="1">AMbin10</strain>
    </source>
</reference>
<organism evidence="1 2">
    <name type="scientific">Candidatus Methylumidiphilus alinenensis</name>
    <dbReference type="NCBI Taxonomy" id="2202197"/>
    <lineage>
        <taxon>Bacteria</taxon>
        <taxon>Pseudomonadati</taxon>
        <taxon>Pseudomonadota</taxon>
        <taxon>Gammaproteobacteria</taxon>
        <taxon>Methylococcales</taxon>
        <taxon>Candidatus Methylumidiphilus</taxon>
    </lineage>
</organism>
<dbReference type="AlphaFoldDB" id="A0A2W4RKD3"/>
<protein>
    <recommendedName>
        <fullName evidence="3">TrfA family protein</fullName>
    </recommendedName>
</protein>
<dbReference type="Pfam" id="PF07042">
    <property type="entry name" value="TrfA"/>
    <property type="match status" value="1"/>
</dbReference>
<dbReference type="InterPro" id="IPR010751">
    <property type="entry name" value="TrfA"/>
</dbReference>
<gene>
    <name evidence="1" type="ORF">DM484_03020</name>
</gene>
<sequence>MKKAVSTKELVIEFLSCNERYKQRYPNIPVDKAWHCAGIQSEFLDEFKEWTNNRQSGNAIDAPTVDMDKSLMESAVQLPIWAEAMRAAPNELIRSALFNAKNRNNKREYLKNAPIYVVGDGEMRYTGEELRQDDETVWMQILHLARLQPLATWVEFKRSEFLKALGWPTSAYYYTRLDETIKRLSATNLSIASKRLHKLVGVSLIRKYDDTEDLVKIWLEPEIKTLFEGQHYTLNEWKQRLALPSGIASWLHAYFASHAKPYPVKLETIAEGAGVKFERLRALRAKVEEALQGLVEVGFLKSYEIKNGLVHVERE</sequence>
<name>A0A2W4RKD3_9GAMM</name>